<evidence type="ECO:0000313" key="3">
    <source>
        <dbReference type="Proteomes" id="UP000000600"/>
    </source>
</evidence>
<evidence type="ECO:0000313" key="2">
    <source>
        <dbReference type="EMBL" id="CAK68234.1"/>
    </source>
</evidence>
<feature type="compositionally biased region" description="Low complexity" evidence="1">
    <location>
        <begin position="266"/>
        <end position="283"/>
    </location>
</feature>
<dbReference type="OMA" id="REYQYLK"/>
<dbReference type="OrthoDB" id="292259at2759"/>
<accession>A0CBR7</accession>
<gene>
    <name evidence="2" type="ORF">GSPATT00037017001</name>
</gene>
<feature type="compositionally biased region" description="Polar residues" evidence="1">
    <location>
        <begin position="248"/>
        <end position="258"/>
    </location>
</feature>
<reference evidence="2 3" key="1">
    <citation type="journal article" date="2006" name="Nature">
        <title>Global trends of whole-genome duplications revealed by the ciliate Paramecium tetraurelia.</title>
        <authorList>
            <consortium name="Genoscope"/>
            <person name="Aury J.-M."/>
            <person name="Jaillon O."/>
            <person name="Duret L."/>
            <person name="Noel B."/>
            <person name="Jubin C."/>
            <person name="Porcel B.M."/>
            <person name="Segurens B."/>
            <person name="Daubin V."/>
            <person name="Anthouard V."/>
            <person name="Aiach N."/>
            <person name="Arnaiz O."/>
            <person name="Billaut A."/>
            <person name="Beisson J."/>
            <person name="Blanc I."/>
            <person name="Bouhouche K."/>
            <person name="Camara F."/>
            <person name="Duharcourt S."/>
            <person name="Guigo R."/>
            <person name="Gogendeau D."/>
            <person name="Katinka M."/>
            <person name="Keller A.-M."/>
            <person name="Kissmehl R."/>
            <person name="Klotz C."/>
            <person name="Koll F."/>
            <person name="Le Moue A."/>
            <person name="Lepere C."/>
            <person name="Malinsky S."/>
            <person name="Nowacki M."/>
            <person name="Nowak J.K."/>
            <person name="Plattner H."/>
            <person name="Poulain J."/>
            <person name="Ruiz F."/>
            <person name="Serrano V."/>
            <person name="Zagulski M."/>
            <person name="Dessen P."/>
            <person name="Betermier M."/>
            <person name="Weissenbach J."/>
            <person name="Scarpelli C."/>
            <person name="Schachter V."/>
            <person name="Sperling L."/>
            <person name="Meyer E."/>
            <person name="Cohen J."/>
            <person name="Wincker P."/>
        </authorList>
    </citation>
    <scope>NUCLEOTIDE SEQUENCE [LARGE SCALE GENOMIC DNA]</scope>
    <source>
        <strain evidence="2 3">Stock d4-2</strain>
    </source>
</reference>
<dbReference type="RefSeq" id="XP_001435631.1">
    <property type="nucleotide sequence ID" value="XM_001435594.1"/>
</dbReference>
<proteinExistence type="predicted"/>
<evidence type="ECO:0000256" key="1">
    <source>
        <dbReference type="SAM" id="MobiDB-lite"/>
    </source>
</evidence>
<dbReference type="GeneID" id="5021416"/>
<sequence>MLVNQRKCMFCEKLRNDGSFHLILKRALYCKYSQSQNFFYEKDINDIIDDRSVKCTIHYKDHLHFNDQNEYMRRYYRFFESDDRLPALLEYYKYHINIPRNFSSKTINKRMEKNREYQYLKIKQELGLCQNPKNTQQDSPRKIKDTSEDQSVSQMKNLLKDLKIESTQTDISSNSTILKDLVKMIGNNAQKPQPFQILNYNQFIQKQINPVIEAQKLQCKQLELNSAKPKENKTKLIKSPPLTERNLKSQQLSRQSSNTKLKNETLKQTQQQTTITTTTATTKRPPQLKSRQASLGNIDLTKSCQTTARNNPQQNELLFELAKKVFSTKIAINNNLLTKKKPTSQQTNNFFVKGRTTLQFNLKNMEEIRSSIQSLNVRHKTPNQLIKSQQGTPNYKKKQL</sequence>
<dbReference type="AlphaFoldDB" id="A0CBR7"/>
<organism evidence="2 3">
    <name type="scientific">Paramecium tetraurelia</name>
    <dbReference type="NCBI Taxonomy" id="5888"/>
    <lineage>
        <taxon>Eukaryota</taxon>
        <taxon>Sar</taxon>
        <taxon>Alveolata</taxon>
        <taxon>Ciliophora</taxon>
        <taxon>Intramacronucleata</taxon>
        <taxon>Oligohymenophorea</taxon>
        <taxon>Peniculida</taxon>
        <taxon>Parameciidae</taxon>
        <taxon>Paramecium</taxon>
    </lineage>
</organism>
<feature type="region of interest" description="Disordered" evidence="1">
    <location>
        <begin position="379"/>
        <end position="400"/>
    </location>
</feature>
<protein>
    <submittedName>
        <fullName evidence="2">Uncharacterized protein</fullName>
    </submittedName>
</protein>
<dbReference type="HOGENOM" id="CLU_726593_0_0_1"/>
<dbReference type="KEGG" id="ptm:GSPATT00037017001"/>
<feature type="compositionally biased region" description="Polar residues" evidence="1">
    <location>
        <begin position="379"/>
        <end position="393"/>
    </location>
</feature>
<dbReference type="InParanoid" id="A0CBR7"/>
<name>A0CBR7_PARTE</name>
<keyword evidence="3" id="KW-1185">Reference proteome</keyword>
<dbReference type="Proteomes" id="UP000000600">
    <property type="component" value="Unassembled WGS sequence"/>
</dbReference>
<dbReference type="EMBL" id="CT868058">
    <property type="protein sequence ID" value="CAK68234.1"/>
    <property type="molecule type" value="Genomic_DNA"/>
</dbReference>
<feature type="region of interest" description="Disordered" evidence="1">
    <location>
        <begin position="228"/>
        <end position="291"/>
    </location>
</feature>
<feature type="region of interest" description="Disordered" evidence="1">
    <location>
        <begin position="130"/>
        <end position="152"/>
    </location>
</feature>